<sequence>MPSRCVHFTPPVNETRPDPVATTGESHSLQMQEAHREWWGNFVPVADWVPPKMNKSKFDGMKIQNEPGDPECPYDRAFSGANDTVSKLTAMFQNEWVSNRRAATPADADVNMDVSYDLGWDTAPEAGIDSGETAGQSVGVDPEASYDLGWDSAPDAGDLHPGEMPGESVEVDLEATYDLGWDGAPALHSDLPPKIMEPLIDSIDIDDEYDLGWGDAVDDGHQSCNLPSAIDIDEAYDLGWNNSASMDSDLCAGDEDANASAASITSVSWPETSNSTPNAILHAEAAMMQAIRRLNALGHTDDDQQMHVIMQTAVQGLAPSHSPSRVRRANSQLFGAYSEARNRVTELGEDILSITWLIHMYNAIMDPLDILVKDLERVDREQ</sequence>
<dbReference type="EMBL" id="JABBWM010000330">
    <property type="protein sequence ID" value="KAG2082550.1"/>
    <property type="molecule type" value="Genomic_DNA"/>
</dbReference>
<organism evidence="2 3">
    <name type="scientific">Suillus discolor</name>
    <dbReference type="NCBI Taxonomy" id="1912936"/>
    <lineage>
        <taxon>Eukaryota</taxon>
        <taxon>Fungi</taxon>
        <taxon>Dikarya</taxon>
        <taxon>Basidiomycota</taxon>
        <taxon>Agaricomycotina</taxon>
        <taxon>Agaricomycetes</taxon>
        <taxon>Agaricomycetidae</taxon>
        <taxon>Boletales</taxon>
        <taxon>Suillineae</taxon>
        <taxon>Suillaceae</taxon>
        <taxon>Suillus</taxon>
    </lineage>
</organism>
<dbReference type="GeneID" id="64705070"/>
<feature type="region of interest" description="Disordered" evidence="1">
    <location>
        <begin position="1"/>
        <end position="23"/>
    </location>
</feature>
<dbReference type="Proteomes" id="UP000823399">
    <property type="component" value="Unassembled WGS sequence"/>
</dbReference>
<evidence type="ECO:0000313" key="3">
    <source>
        <dbReference type="Proteomes" id="UP000823399"/>
    </source>
</evidence>
<protein>
    <submittedName>
        <fullName evidence="2">Uncharacterized protein</fullName>
    </submittedName>
</protein>
<comment type="caution">
    <text evidence="2">The sequence shown here is derived from an EMBL/GenBank/DDBJ whole genome shotgun (WGS) entry which is preliminary data.</text>
</comment>
<dbReference type="RefSeq" id="XP_041284307.1">
    <property type="nucleotide sequence ID" value="XM_041442811.1"/>
</dbReference>
<gene>
    <name evidence="2" type="ORF">F5147DRAFT_783256</name>
</gene>
<reference evidence="2" key="1">
    <citation type="journal article" date="2020" name="New Phytol.">
        <title>Comparative genomics reveals dynamic genome evolution in host specialist ectomycorrhizal fungi.</title>
        <authorList>
            <person name="Lofgren L.A."/>
            <person name="Nguyen N.H."/>
            <person name="Vilgalys R."/>
            <person name="Ruytinx J."/>
            <person name="Liao H.L."/>
            <person name="Branco S."/>
            <person name="Kuo A."/>
            <person name="LaButti K."/>
            <person name="Lipzen A."/>
            <person name="Andreopoulos W."/>
            <person name="Pangilinan J."/>
            <person name="Riley R."/>
            <person name="Hundley H."/>
            <person name="Na H."/>
            <person name="Barry K."/>
            <person name="Grigoriev I.V."/>
            <person name="Stajich J.E."/>
            <person name="Kennedy P.G."/>
        </authorList>
    </citation>
    <scope>NUCLEOTIDE SEQUENCE</scope>
    <source>
        <strain evidence="2">FC423</strain>
    </source>
</reference>
<dbReference type="OrthoDB" id="2647860at2759"/>
<dbReference type="AlphaFoldDB" id="A0A9P7JKZ5"/>
<evidence type="ECO:0000313" key="2">
    <source>
        <dbReference type="EMBL" id="KAG2082550.1"/>
    </source>
</evidence>
<keyword evidence="3" id="KW-1185">Reference proteome</keyword>
<feature type="region of interest" description="Disordered" evidence="1">
    <location>
        <begin position="123"/>
        <end position="161"/>
    </location>
</feature>
<evidence type="ECO:0000256" key="1">
    <source>
        <dbReference type="SAM" id="MobiDB-lite"/>
    </source>
</evidence>
<name>A0A9P7JKZ5_9AGAM</name>
<accession>A0A9P7JKZ5</accession>
<proteinExistence type="predicted"/>